<accession>A0A6M8T2U0</accession>
<dbReference type="RefSeq" id="WP_173534798.1">
    <property type="nucleotide sequence ID" value="NZ_CP054145.1"/>
</dbReference>
<gene>
    <name evidence="3" type="ORF">HQN60_15925</name>
</gene>
<reference evidence="3 4" key="1">
    <citation type="submission" date="2020-05" db="EMBL/GenBank/DDBJ databases">
        <title>Complete genome sequence of Deefgea sp. D17.</title>
        <authorList>
            <person name="Bae J.-W."/>
            <person name="Han J.E."/>
        </authorList>
    </citation>
    <scope>NUCLEOTIDE SEQUENCE [LARGE SCALE GENOMIC DNA]</scope>
    <source>
        <strain evidence="3 4">D17</strain>
        <plasmid evidence="3 4">unnamed2</plasmid>
    </source>
</reference>
<keyword evidence="2" id="KW-1133">Transmembrane helix</keyword>
<sequence length="225" mass="23704">MDQSQKLAILLTMAEEQTAANAALQKDLKEQIAALARATQAANQAVEAVKLAANDVQPAVKSGAAQAVEAGVGTSLKNVGDETKTALENALKPIIGGLAGAARSANDVEAKLDRVTASFGWKWALVAGGSTLGMIAAALLIAWGTVWYQRSQVEKLVTERNALQAEVVMLKAGAEDWAKRAGRAQLNRCNQPNNQPARLCVQVDPAAGTYGDSNKGETYMVIKNY</sequence>
<protein>
    <submittedName>
        <fullName evidence="3">Uncharacterized protein</fullName>
    </submittedName>
</protein>
<evidence type="ECO:0000256" key="2">
    <source>
        <dbReference type="SAM" id="Phobius"/>
    </source>
</evidence>
<name>A0A6M8T2U0_9NEIS</name>
<feature type="transmembrane region" description="Helical" evidence="2">
    <location>
        <begin position="123"/>
        <end position="148"/>
    </location>
</feature>
<keyword evidence="2" id="KW-0472">Membrane</keyword>
<dbReference type="KEGG" id="dee:HQN60_15925"/>
<organism evidence="3 4">
    <name type="scientific">Deefgea piscis</name>
    <dbReference type="NCBI Taxonomy" id="2739061"/>
    <lineage>
        <taxon>Bacteria</taxon>
        <taxon>Pseudomonadati</taxon>
        <taxon>Pseudomonadota</taxon>
        <taxon>Betaproteobacteria</taxon>
        <taxon>Neisseriales</taxon>
        <taxon>Chitinibacteraceae</taxon>
        <taxon>Deefgea</taxon>
    </lineage>
</organism>
<keyword evidence="3" id="KW-0614">Plasmid</keyword>
<proteinExistence type="predicted"/>
<geneLocation type="plasmid" evidence="3 4">
    <name>unnamed2</name>
</geneLocation>
<keyword evidence="2" id="KW-0812">Transmembrane</keyword>
<keyword evidence="4" id="KW-1185">Reference proteome</keyword>
<dbReference type="EMBL" id="CP054145">
    <property type="protein sequence ID" value="QKJ68297.1"/>
    <property type="molecule type" value="Genomic_DNA"/>
</dbReference>
<dbReference type="AlphaFoldDB" id="A0A6M8T2U0"/>
<feature type="coiled-coil region" evidence="1">
    <location>
        <begin position="14"/>
        <end position="41"/>
    </location>
</feature>
<keyword evidence="1" id="KW-0175">Coiled coil</keyword>
<dbReference type="Proteomes" id="UP000504844">
    <property type="component" value="Plasmid unnamed2"/>
</dbReference>
<evidence type="ECO:0000313" key="4">
    <source>
        <dbReference type="Proteomes" id="UP000504844"/>
    </source>
</evidence>
<evidence type="ECO:0000313" key="3">
    <source>
        <dbReference type="EMBL" id="QKJ68297.1"/>
    </source>
</evidence>
<evidence type="ECO:0000256" key="1">
    <source>
        <dbReference type="SAM" id="Coils"/>
    </source>
</evidence>